<evidence type="ECO:0000256" key="6">
    <source>
        <dbReference type="ARBA" id="ARBA00023316"/>
    </source>
</evidence>
<dbReference type="EMBL" id="BMZD01000001">
    <property type="protein sequence ID" value="GGZ88661.1"/>
    <property type="molecule type" value="Genomic_DNA"/>
</dbReference>
<evidence type="ECO:0000256" key="3">
    <source>
        <dbReference type="ARBA" id="ARBA00022679"/>
    </source>
</evidence>
<dbReference type="InterPro" id="IPR052905">
    <property type="entry name" value="LD-transpeptidase_YkuD-like"/>
</dbReference>
<evidence type="ECO:0000256" key="4">
    <source>
        <dbReference type="ARBA" id="ARBA00022960"/>
    </source>
</evidence>
<comment type="similarity">
    <text evidence="2">Belongs to the YkuD family.</text>
</comment>
<evidence type="ECO:0000256" key="2">
    <source>
        <dbReference type="ARBA" id="ARBA00005992"/>
    </source>
</evidence>
<accession>A0A918VDE5</accession>
<keyword evidence="5 7" id="KW-0573">Peptidoglycan synthesis</keyword>
<gene>
    <name evidence="9" type="ORF">GCM10011617_04470</name>
</gene>
<reference evidence="9" key="1">
    <citation type="journal article" date="2014" name="Int. J. Syst. Evol. Microbiol.">
        <title>Complete genome sequence of Corynebacterium casei LMG S-19264T (=DSM 44701T), isolated from a smear-ripened cheese.</title>
        <authorList>
            <consortium name="US DOE Joint Genome Institute (JGI-PGF)"/>
            <person name="Walter F."/>
            <person name="Albersmeier A."/>
            <person name="Kalinowski J."/>
            <person name="Ruckert C."/>
        </authorList>
    </citation>
    <scope>NUCLEOTIDE SEQUENCE</scope>
    <source>
        <strain evidence="9">KCTC 32422</strain>
    </source>
</reference>
<sequence>MPVFSTAEFDRALAQGPGSELDAAATTLALRLARAHLLGTATDAQRIGWKIADTDRTTDLAGWLERARAGDGLATFFAALRPAHPDYAALRAAYARETDPDRKLALARNMERWRWLPRSLGTDYILVNTATFEARLWRGGKQTGTWRVIVGKTSTPTPVFAATVTGVNLNPWWNIPASIVREKRGRFPASQGYVYLGGQWRQKPGPNNALGQMKLVMPNPYRVYLHDTPSKQLFERDVRAFSHGCIRTGDALGFATTLLEGVKTRAEIDRIVQSRQSVVIDLPQPLPVYITYFTAAPGADGTVTIAPDIYRRDARVPAAPPSGETCGI</sequence>
<keyword evidence="10" id="KW-1185">Reference proteome</keyword>
<evidence type="ECO:0000256" key="5">
    <source>
        <dbReference type="ARBA" id="ARBA00022984"/>
    </source>
</evidence>
<dbReference type="Pfam" id="PF20142">
    <property type="entry name" value="Scaffold"/>
    <property type="match status" value="1"/>
</dbReference>
<dbReference type="GO" id="GO:0009252">
    <property type="term" value="P:peptidoglycan biosynthetic process"/>
    <property type="evidence" value="ECO:0007669"/>
    <property type="project" value="UniProtKB-KW"/>
</dbReference>
<keyword evidence="6 7" id="KW-0961">Cell wall biogenesis/degradation</keyword>
<dbReference type="AlphaFoldDB" id="A0A918VDE5"/>
<dbReference type="GO" id="GO:0004180">
    <property type="term" value="F:carboxypeptidase activity"/>
    <property type="evidence" value="ECO:0007669"/>
    <property type="project" value="UniProtKB-ARBA"/>
</dbReference>
<dbReference type="GO" id="GO:0016740">
    <property type="term" value="F:transferase activity"/>
    <property type="evidence" value="ECO:0007669"/>
    <property type="project" value="UniProtKB-KW"/>
</dbReference>
<evidence type="ECO:0000259" key="8">
    <source>
        <dbReference type="PROSITE" id="PS52029"/>
    </source>
</evidence>
<comment type="caution">
    <text evidence="9">The sequence shown here is derived from an EMBL/GenBank/DDBJ whole genome shotgun (WGS) entry which is preliminary data.</text>
</comment>
<keyword evidence="3" id="KW-0808">Transferase</keyword>
<feature type="domain" description="L,D-TPase catalytic" evidence="8">
    <location>
        <begin position="123"/>
        <end position="269"/>
    </location>
</feature>
<evidence type="ECO:0000256" key="7">
    <source>
        <dbReference type="PROSITE-ProRule" id="PRU01373"/>
    </source>
</evidence>
<feature type="active site" description="Nucleophile" evidence="7">
    <location>
        <position position="245"/>
    </location>
</feature>
<dbReference type="PANTHER" id="PTHR41533">
    <property type="entry name" value="L,D-TRANSPEPTIDASE HI_1667-RELATED"/>
    <property type="match status" value="1"/>
</dbReference>
<keyword evidence="4 7" id="KW-0133">Cell shape</keyword>
<dbReference type="GO" id="GO:0071555">
    <property type="term" value="P:cell wall organization"/>
    <property type="evidence" value="ECO:0007669"/>
    <property type="project" value="UniProtKB-UniRule"/>
</dbReference>
<dbReference type="PANTHER" id="PTHR41533:SF2">
    <property type="entry name" value="BLR7131 PROTEIN"/>
    <property type="match status" value="1"/>
</dbReference>
<dbReference type="InterPro" id="IPR005490">
    <property type="entry name" value="LD_TPept_cat_dom"/>
</dbReference>
<feature type="active site" description="Proton donor/acceptor" evidence="7">
    <location>
        <position position="226"/>
    </location>
</feature>
<evidence type="ECO:0000313" key="9">
    <source>
        <dbReference type="EMBL" id="GGZ88661.1"/>
    </source>
</evidence>
<dbReference type="PROSITE" id="PS52029">
    <property type="entry name" value="LD_TPASE"/>
    <property type="match status" value="1"/>
</dbReference>
<dbReference type="Pfam" id="PF03734">
    <property type="entry name" value="YkuD"/>
    <property type="match status" value="1"/>
</dbReference>
<reference evidence="9" key="2">
    <citation type="submission" date="2020-09" db="EMBL/GenBank/DDBJ databases">
        <authorList>
            <person name="Sun Q."/>
            <person name="Kim S."/>
        </authorList>
    </citation>
    <scope>NUCLEOTIDE SEQUENCE</scope>
    <source>
        <strain evidence="9">KCTC 32422</strain>
    </source>
</reference>
<dbReference type="SUPFAM" id="SSF141523">
    <property type="entry name" value="L,D-transpeptidase catalytic domain-like"/>
    <property type="match status" value="1"/>
</dbReference>
<dbReference type="CDD" id="cd16913">
    <property type="entry name" value="YkuD_like"/>
    <property type="match status" value="1"/>
</dbReference>
<dbReference type="GO" id="GO:0008360">
    <property type="term" value="P:regulation of cell shape"/>
    <property type="evidence" value="ECO:0007669"/>
    <property type="project" value="UniProtKB-UniRule"/>
</dbReference>
<dbReference type="InterPro" id="IPR045380">
    <property type="entry name" value="LD_TPept_scaffold_dom"/>
</dbReference>
<organism evidence="9 10">
    <name type="scientific">Novosphingobium arvoryzae</name>
    <dbReference type="NCBI Taxonomy" id="1256514"/>
    <lineage>
        <taxon>Bacteria</taxon>
        <taxon>Pseudomonadati</taxon>
        <taxon>Pseudomonadota</taxon>
        <taxon>Alphaproteobacteria</taxon>
        <taxon>Sphingomonadales</taxon>
        <taxon>Sphingomonadaceae</taxon>
        <taxon>Novosphingobium</taxon>
    </lineage>
</organism>
<dbReference type="InterPro" id="IPR038063">
    <property type="entry name" value="Transpep_catalytic_dom"/>
</dbReference>
<dbReference type="Proteomes" id="UP000634139">
    <property type="component" value="Unassembled WGS sequence"/>
</dbReference>
<evidence type="ECO:0000256" key="1">
    <source>
        <dbReference type="ARBA" id="ARBA00004752"/>
    </source>
</evidence>
<dbReference type="Gene3D" id="2.40.440.10">
    <property type="entry name" value="L,D-transpeptidase catalytic domain-like"/>
    <property type="match status" value="1"/>
</dbReference>
<proteinExistence type="inferred from homology"/>
<comment type="pathway">
    <text evidence="1 7">Cell wall biogenesis; peptidoglycan biosynthesis.</text>
</comment>
<name>A0A918VDE5_9SPHN</name>
<protein>
    <recommendedName>
        <fullName evidence="8">L,D-TPase catalytic domain-containing protein</fullName>
    </recommendedName>
</protein>
<evidence type="ECO:0000313" key="10">
    <source>
        <dbReference type="Proteomes" id="UP000634139"/>
    </source>
</evidence>